<dbReference type="AlphaFoldDB" id="A0A225UFY8"/>
<name>A0A225UFY8_9STRA</name>
<feature type="non-terminal residue" evidence="1">
    <location>
        <position position="1"/>
    </location>
</feature>
<dbReference type="OrthoDB" id="121044at2759"/>
<proteinExistence type="predicted"/>
<evidence type="ECO:0000313" key="2">
    <source>
        <dbReference type="Proteomes" id="UP000198211"/>
    </source>
</evidence>
<sequence length="53" mass="5950">FLITVSLFKVDINDPKLPRPGDVVIITPYKLSVYRNCCQVDAKLYGLANIDIP</sequence>
<organism evidence="1 2">
    <name type="scientific">Phytophthora megakarya</name>
    <dbReference type="NCBI Taxonomy" id="4795"/>
    <lineage>
        <taxon>Eukaryota</taxon>
        <taxon>Sar</taxon>
        <taxon>Stramenopiles</taxon>
        <taxon>Oomycota</taxon>
        <taxon>Peronosporomycetes</taxon>
        <taxon>Peronosporales</taxon>
        <taxon>Peronosporaceae</taxon>
        <taxon>Phytophthora</taxon>
    </lineage>
</organism>
<comment type="caution">
    <text evidence="1">The sequence shown here is derived from an EMBL/GenBank/DDBJ whole genome shotgun (WGS) entry which is preliminary data.</text>
</comment>
<dbReference type="EMBL" id="NBNE01019239">
    <property type="protein sequence ID" value="OWY91893.1"/>
    <property type="molecule type" value="Genomic_DNA"/>
</dbReference>
<keyword evidence="2" id="KW-1185">Reference proteome</keyword>
<gene>
    <name evidence="1" type="ORF">PHMEG_00039326</name>
</gene>
<accession>A0A225UFY8</accession>
<dbReference type="Proteomes" id="UP000198211">
    <property type="component" value="Unassembled WGS sequence"/>
</dbReference>
<evidence type="ECO:0000313" key="1">
    <source>
        <dbReference type="EMBL" id="OWY91893.1"/>
    </source>
</evidence>
<reference evidence="2" key="1">
    <citation type="submission" date="2017-03" db="EMBL/GenBank/DDBJ databases">
        <title>Phytopthora megakarya and P. palmivora, two closely related causual agents of cacao black pod achieved similar genome size and gene model numbers by different mechanisms.</title>
        <authorList>
            <person name="Ali S."/>
            <person name="Shao J."/>
            <person name="Larry D.J."/>
            <person name="Kronmiller B."/>
            <person name="Shen D."/>
            <person name="Strem M.D."/>
            <person name="Melnick R.L."/>
            <person name="Guiltinan M.J."/>
            <person name="Tyler B.M."/>
            <person name="Meinhardt L.W."/>
            <person name="Bailey B.A."/>
        </authorList>
    </citation>
    <scope>NUCLEOTIDE SEQUENCE [LARGE SCALE GENOMIC DNA]</scope>
    <source>
        <strain evidence="2">zdho120</strain>
    </source>
</reference>
<protein>
    <submittedName>
        <fullName evidence="1">Uncharacterized protein</fullName>
    </submittedName>
</protein>